<evidence type="ECO:0000313" key="2">
    <source>
        <dbReference type="Proteomes" id="UP000051335"/>
    </source>
</evidence>
<feature type="non-terminal residue" evidence="1">
    <location>
        <position position="88"/>
    </location>
</feature>
<dbReference type="InterPro" id="IPR008948">
    <property type="entry name" value="L-Aspartase-like"/>
</dbReference>
<organism evidence="1 2">
    <name type="scientific">Pseudomonas syringae pv. coryli</name>
    <dbReference type="NCBI Taxonomy" id="317659"/>
    <lineage>
        <taxon>Bacteria</taxon>
        <taxon>Pseudomonadati</taxon>
        <taxon>Pseudomonadota</taxon>
        <taxon>Gammaproteobacteria</taxon>
        <taxon>Pseudomonadales</taxon>
        <taxon>Pseudomonadaceae</taxon>
        <taxon>Pseudomonas</taxon>
    </lineage>
</organism>
<dbReference type="AlphaFoldDB" id="A0A0P9MHF9"/>
<evidence type="ECO:0000313" key="1">
    <source>
        <dbReference type="EMBL" id="KPW83741.1"/>
    </source>
</evidence>
<dbReference type="InterPro" id="IPR001106">
    <property type="entry name" value="Aromatic_Lyase"/>
</dbReference>
<proteinExistence type="predicted"/>
<dbReference type="SUPFAM" id="SSF48557">
    <property type="entry name" value="L-aspartase-like"/>
    <property type="match status" value="1"/>
</dbReference>
<dbReference type="InterPro" id="IPR024083">
    <property type="entry name" value="Fumarase/histidase_N"/>
</dbReference>
<dbReference type="EMBL" id="LJQC01001128">
    <property type="protein sequence ID" value="KPW83741.1"/>
    <property type="molecule type" value="Genomic_DNA"/>
</dbReference>
<dbReference type="Gene3D" id="1.10.275.10">
    <property type="entry name" value="Fumarase/aspartase (N-terminal domain)"/>
    <property type="match status" value="1"/>
</dbReference>
<reference evidence="1 2" key="1">
    <citation type="submission" date="2015-09" db="EMBL/GenBank/DDBJ databases">
        <title>Genome announcement of multiple Pseudomonas syringae strains.</title>
        <authorList>
            <person name="Thakur S."/>
            <person name="Wang P.W."/>
            <person name="Gong Y."/>
            <person name="Weir B.S."/>
            <person name="Guttman D.S."/>
        </authorList>
    </citation>
    <scope>NUCLEOTIDE SEQUENCE [LARGE SCALE GENOMIC DNA]</scope>
    <source>
        <strain evidence="1 2">ICMP17001</strain>
    </source>
</reference>
<dbReference type="Proteomes" id="UP000051335">
    <property type="component" value="Unassembled WGS sequence"/>
</dbReference>
<keyword evidence="1" id="KW-0456">Lyase</keyword>
<protein>
    <submittedName>
        <fullName evidence="1">Histidine ammonia-lyase</fullName>
    </submittedName>
</protein>
<keyword evidence="2" id="KW-1185">Reference proteome</keyword>
<gene>
    <name evidence="1" type="ORF">ALO75_05319</name>
</gene>
<comment type="caution">
    <text evidence="1">The sequence shown here is derived from an EMBL/GenBank/DDBJ whole genome shotgun (WGS) entry which is preliminary data.</text>
</comment>
<sequence length="88" mass="9344">MQMSRAEQIVIGEAPAGWQDVVAVARHGAKLVLSDAAWARIDNAQAIVQRIVVSGERAYGVNTGLGALCNVSLQGDQLSRLSRNTLLS</sequence>
<accession>A0A0P9MHF9</accession>
<dbReference type="GO" id="GO:0016841">
    <property type="term" value="F:ammonia-lyase activity"/>
    <property type="evidence" value="ECO:0007669"/>
    <property type="project" value="UniProtKB-ARBA"/>
</dbReference>
<dbReference type="Pfam" id="PF00221">
    <property type="entry name" value="Lyase_aromatic"/>
    <property type="match status" value="1"/>
</dbReference>
<name>A0A0P9MHF9_9PSED</name>